<evidence type="ECO:0000256" key="1">
    <source>
        <dbReference type="ARBA" id="ARBA00022670"/>
    </source>
</evidence>
<keyword evidence="8" id="KW-0804">Transcription</keyword>
<evidence type="ECO:0000256" key="7">
    <source>
        <dbReference type="ARBA" id="ARBA00023159"/>
    </source>
</evidence>
<keyword evidence="11" id="KW-1185">Reference proteome</keyword>
<dbReference type="Gene3D" id="1.10.10.1680">
    <property type="entry name" value="HetR, N-terminal DNA-binding domain"/>
    <property type="match status" value="1"/>
</dbReference>
<reference evidence="10 11" key="1">
    <citation type="journal article" date="2016" name="Biochim. Biophys. Acta">
        <title>Characterization of red-shifted phycobilisomes isolated from the chlorophyll f-containing cyanobacterium Halomicronema hongdechloris.</title>
        <authorList>
            <person name="Li Y."/>
            <person name="Lin Y."/>
            <person name="Garvey C.J."/>
            <person name="Birch D."/>
            <person name="Corkery R.W."/>
            <person name="Loughlin P.C."/>
            <person name="Scheer H."/>
            <person name="Willows R.D."/>
            <person name="Chen M."/>
        </authorList>
    </citation>
    <scope>NUCLEOTIDE SEQUENCE [LARGE SCALE GENOMIC DNA]</scope>
    <source>
        <strain evidence="10 11">C2206</strain>
    </source>
</reference>
<organism evidence="10 11">
    <name type="scientific">Halomicronema hongdechloris C2206</name>
    <dbReference type="NCBI Taxonomy" id="1641165"/>
    <lineage>
        <taxon>Bacteria</taxon>
        <taxon>Bacillati</taxon>
        <taxon>Cyanobacteriota</taxon>
        <taxon>Cyanophyceae</taxon>
        <taxon>Nodosilineales</taxon>
        <taxon>Nodosilineaceae</taxon>
        <taxon>Halomicronema</taxon>
    </lineage>
</organism>
<dbReference type="AlphaFoldDB" id="A0A1Z3HU49"/>
<keyword evidence="6" id="KW-1015">Disulfide bond</keyword>
<dbReference type="InterPro" id="IPR005319">
    <property type="entry name" value="Pept_S48_HetR"/>
</dbReference>
<keyword evidence="4" id="KW-0805">Transcription regulation</keyword>
<feature type="domain" description="HetR C-terminal Hood" evidence="9">
    <location>
        <begin position="230"/>
        <end position="305"/>
    </location>
</feature>
<dbReference type="Pfam" id="PF03574">
    <property type="entry name" value="Peptidase_S48"/>
    <property type="match status" value="1"/>
</dbReference>
<dbReference type="EC" id="3.4.21.-" evidence="10"/>
<keyword evidence="7" id="KW-0010">Activator</keyword>
<evidence type="ECO:0000256" key="2">
    <source>
        <dbReference type="ARBA" id="ARBA00022801"/>
    </source>
</evidence>
<dbReference type="KEGG" id="hhg:XM38_048080"/>
<proteinExistence type="predicted"/>
<dbReference type="Gene3D" id="1.10.10.1670">
    <property type="entry name" value="HetR, flap domain"/>
    <property type="match status" value="1"/>
</dbReference>
<dbReference type="Gene3D" id="6.10.250.2740">
    <property type="match status" value="1"/>
</dbReference>
<evidence type="ECO:0000256" key="3">
    <source>
        <dbReference type="ARBA" id="ARBA00022825"/>
    </source>
</evidence>
<keyword evidence="2 10" id="KW-0378">Hydrolase</keyword>
<dbReference type="InterPro" id="IPR041936">
    <property type="entry name" value="HetR_DNA-bd_N"/>
</dbReference>
<dbReference type="GO" id="GO:0006508">
    <property type="term" value="P:proteolysis"/>
    <property type="evidence" value="ECO:0007669"/>
    <property type="project" value="UniProtKB-KW"/>
</dbReference>
<dbReference type="Proteomes" id="UP000191901">
    <property type="component" value="Chromosome"/>
</dbReference>
<evidence type="ECO:0000259" key="9">
    <source>
        <dbReference type="Pfam" id="PF18460"/>
    </source>
</evidence>
<dbReference type="GO" id="GO:0003677">
    <property type="term" value="F:DNA binding"/>
    <property type="evidence" value="ECO:0007669"/>
    <property type="project" value="UniProtKB-KW"/>
</dbReference>
<dbReference type="GO" id="GO:0043158">
    <property type="term" value="P:heterocyst development"/>
    <property type="evidence" value="ECO:0007669"/>
    <property type="project" value="InterPro"/>
</dbReference>
<protein>
    <submittedName>
        <fullName evidence="10">Heterocyst differentiation control protein</fullName>
        <ecNumber evidence="10">3.4.21.-</ecNumber>
    </submittedName>
</protein>
<dbReference type="Pfam" id="PF18460">
    <property type="entry name" value="HetR_C"/>
    <property type="match status" value="1"/>
</dbReference>
<keyword evidence="3" id="KW-0720">Serine protease</keyword>
<dbReference type="InterPro" id="IPR040949">
    <property type="entry name" value="HetR_C"/>
</dbReference>
<sequence>MATTSDNQTELNNKALLNLEVGPADRILLYLAMGAMKMGGHRYGAFLDAATTAAKFAIYTTYLEQGGNIRKTGFLYHVEPKRVKAIIQEVQEALNKGLSLKTLSSQEPYYLIGLPHLWQELHPWTPGNPRIHTQGLMASERQQIEASLPDDLPPARLLDLFEFMDLIKVLHVKSQEHLSPDQRMPLSDALTEHIKFRLLYSDTVLQIDSPLLTMPLFALARTAHSPKGPRERAFTMIEDVARFFSLMQAWVAKEPYVMRALEVFDVDPAKKDEALAELDKLLQDWADKYHQDDGDPMVLQLAAGNREFEV</sequence>
<dbReference type="EMBL" id="CP021983">
    <property type="protein sequence ID" value="ASC73834.1"/>
    <property type="molecule type" value="Genomic_DNA"/>
</dbReference>
<dbReference type="STRING" id="1641165.XM38_01890"/>
<name>A0A1Z3HU49_9CYAN</name>
<dbReference type="InterPro" id="IPR041935">
    <property type="entry name" value="HetR_flap"/>
</dbReference>
<evidence type="ECO:0000313" key="10">
    <source>
        <dbReference type="EMBL" id="ASC73834.1"/>
    </source>
</evidence>
<evidence type="ECO:0000256" key="4">
    <source>
        <dbReference type="ARBA" id="ARBA00023015"/>
    </source>
</evidence>
<evidence type="ECO:0000256" key="8">
    <source>
        <dbReference type="ARBA" id="ARBA00023163"/>
    </source>
</evidence>
<keyword evidence="1" id="KW-0645">Protease</keyword>
<gene>
    <name evidence="10" type="primary">hetR_2</name>
    <name evidence="10" type="ORF">XM38_048080</name>
</gene>
<evidence type="ECO:0000313" key="11">
    <source>
        <dbReference type="Proteomes" id="UP000191901"/>
    </source>
</evidence>
<evidence type="ECO:0000256" key="6">
    <source>
        <dbReference type="ARBA" id="ARBA00023157"/>
    </source>
</evidence>
<dbReference type="GO" id="GO:0004252">
    <property type="term" value="F:serine-type endopeptidase activity"/>
    <property type="evidence" value="ECO:0007669"/>
    <property type="project" value="InterPro"/>
</dbReference>
<evidence type="ECO:0000256" key="5">
    <source>
        <dbReference type="ARBA" id="ARBA00023125"/>
    </source>
</evidence>
<keyword evidence="5" id="KW-0238">DNA-binding</keyword>
<accession>A0A1Z3HU49</accession>